<dbReference type="InterPro" id="IPR004045">
    <property type="entry name" value="Glutathione_S-Trfase_N"/>
</dbReference>
<reference evidence="3 4" key="1">
    <citation type="journal article" date="2013" name="Int. J. Syst. Evol. Microbiol.">
        <title>Marinicauda pacifica gen. nov., sp. nov., a prosthecate alphaproteobacterium of the family Hyphomonadaceae isolated from deep seawater.</title>
        <authorList>
            <person name="Zhang X.Y."/>
            <person name="Li G.W."/>
            <person name="Wang C.S."/>
            <person name="Zhang Y.J."/>
            <person name="Xu X.W."/>
            <person name="Li H."/>
            <person name="Liu A."/>
            <person name="Liu C."/>
            <person name="Xie B.B."/>
            <person name="Qin Q.L."/>
            <person name="Xu Z."/>
            <person name="Chen X.L."/>
            <person name="Zhou B.C."/>
            <person name="Zhang Y.Z."/>
        </authorList>
    </citation>
    <scope>NUCLEOTIDE SEQUENCE [LARGE SCALE GENOMIC DNA]</scope>
    <source>
        <strain evidence="3 4">P-1 km-3</strain>
    </source>
</reference>
<dbReference type="Pfam" id="PF13409">
    <property type="entry name" value="GST_N_2"/>
    <property type="match status" value="1"/>
</dbReference>
<dbReference type="Gene3D" id="3.40.30.10">
    <property type="entry name" value="Glutaredoxin"/>
    <property type="match status" value="1"/>
</dbReference>
<gene>
    <name evidence="3" type="ORF">E5162_01985</name>
</gene>
<evidence type="ECO:0000259" key="1">
    <source>
        <dbReference type="PROSITE" id="PS50404"/>
    </source>
</evidence>
<dbReference type="SFLD" id="SFLDG00358">
    <property type="entry name" value="Main_(cytGST)"/>
    <property type="match status" value="1"/>
</dbReference>
<dbReference type="CDD" id="cd03051">
    <property type="entry name" value="GST_N_GTT2_like"/>
    <property type="match status" value="1"/>
</dbReference>
<dbReference type="GO" id="GO:0016740">
    <property type="term" value="F:transferase activity"/>
    <property type="evidence" value="ECO:0007669"/>
    <property type="project" value="UniProtKB-KW"/>
</dbReference>
<dbReference type="Proteomes" id="UP000305451">
    <property type="component" value="Unassembled WGS sequence"/>
</dbReference>
<dbReference type="SFLD" id="SFLDS00019">
    <property type="entry name" value="Glutathione_Transferase_(cytos"/>
    <property type="match status" value="1"/>
</dbReference>
<dbReference type="InterPro" id="IPR034345">
    <property type="entry name" value="Gtt2-like_N"/>
</dbReference>
<dbReference type="SUPFAM" id="SSF52833">
    <property type="entry name" value="Thioredoxin-like"/>
    <property type="match status" value="1"/>
</dbReference>
<keyword evidence="3" id="KW-0808">Transferase</keyword>
<dbReference type="AlphaFoldDB" id="A0A4V3RZN5"/>
<accession>A0A4V3RZN5</accession>
<comment type="caution">
    <text evidence="3">The sequence shown here is derived from an EMBL/GenBank/DDBJ whole genome shotgun (WGS) entry which is preliminary data.</text>
</comment>
<evidence type="ECO:0000313" key="3">
    <source>
        <dbReference type="EMBL" id="TGY94919.1"/>
    </source>
</evidence>
<dbReference type="OrthoDB" id="9794721at2"/>
<dbReference type="Gene3D" id="1.20.1050.10">
    <property type="match status" value="1"/>
</dbReference>
<dbReference type="PROSITE" id="PS50405">
    <property type="entry name" value="GST_CTER"/>
    <property type="match status" value="1"/>
</dbReference>
<sequence length="209" mass="23162">MTFYDCPTAPSPRRARMVLAEKRVPHEVIEVDLRNGAQFSDTFRAINPRCTVPALQLEDGSVLSDNASIARWLEEVYPDPPLMGTTPLEKAMVAEWSWRVDFEGLSAIMEVLRNTSKSMKDRALPGPDPTPQIPELAERGRARGMRFFKALDARLGETAWLGGDSFSVADIGAYVFVEFAAWVKMEAPGDAENLAAWHEAIKARPSGKV</sequence>
<organism evidence="3 4">
    <name type="scientific">Marinicauda pacifica</name>
    <dbReference type="NCBI Taxonomy" id="1133559"/>
    <lineage>
        <taxon>Bacteria</taxon>
        <taxon>Pseudomonadati</taxon>
        <taxon>Pseudomonadota</taxon>
        <taxon>Alphaproteobacteria</taxon>
        <taxon>Maricaulales</taxon>
        <taxon>Maricaulaceae</taxon>
        <taxon>Marinicauda</taxon>
    </lineage>
</organism>
<dbReference type="PANTHER" id="PTHR44051:SF8">
    <property type="entry name" value="GLUTATHIONE S-TRANSFERASE GSTA"/>
    <property type="match status" value="1"/>
</dbReference>
<dbReference type="InterPro" id="IPR036282">
    <property type="entry name" value="Glutathione-S-Trfase_C_sf"/>
</dbReference>
<proteinExistence type="predicted"/>
<dbReference type="PROSITE" id="PS50404">
    <property type="entry name" value="GST_NTER"/>
    <property type="match status" value="1"/>
</dbReference>
<name>A0A4V3RZN5_9PROT</name>
<dbReference type="SUPFAM" id="SSF47616">
    <property type="entry name" value="GST C-terminal domain-like"/>
    <property type="match status" value="1"/>
</dbReference>
<evidence type="ECO:0000313" key="4">
    <source>
        <dbReference type="Proteomes" id="UP000305451"/>
    </source>
</evidence>
<dbReference type="Pfam" id="PF13410">
    <property type="entry name" value="GST_C_2"/>
    <property type="match status" value="1"/>
</dbReference>
<dbReference type="InterPro" id="IPR040079">
    <property type="entry name" value="Glutathione_S-Trfase"/>
</dbReference>
<feature type="domain" description="GST C-terminal" evidence="2">
    <location>
        <begin position="86"/>
        <end position="209"/>
    </location>
</feature>
<dbReference type="InterPro" id="IPR036249">
    <property type="entry name" value="Thioredoxin-like_sf"/>
</dbReference>
<dbReference type="EMBL" id="SRXV01000001">
    <property type="protein sequence ID" value="TGY94919.1"/>
    <property type="molecule type" value="Genomic_DNA"/>
</dbReference>
<evidence type="ECO:0000259" key="2">
    <source>
        <dbReference type="PROSITE" id="PS50405"/>
    </source>
</evidence>
<dbReference type="PANTHER" id="PTHR44051">
    <property type="entry name" value="GLUTATHIONE S-TRANSFERASE-RELATED"/>
    <property type="match status" value="1"/>
</dbReference>
<feature type="domain" description="GST N-terminal" evidence="1">
    <location>
        <begin position="1"/>
        <end position="81"/>
    </location>
</feature>
<keyword evidence="4" id="KW-1185">Reference proteome</keyword>
<dbReference type="InterPro" id="IPR010987">
    <property type="entry name" value="Glutathione-S-Trfase_C-like"/>
</dbReference>
<protein>
    <submittedName>
        <fullName evidence="3">Glutathione S-transferase family protein</fullName>
    </submittedName>
</protein>